<comment type="caution">
    <text evidence="3">The sequence shown here is derived from an EMBL/GenBank/DDBJ whole genome shotgun (WGS) entry which is preliminary data.</text>
</comment>
<name>A0A951QAM8_9CYAN</name>
<protein>
    <submittedName>
        <fullName evidence="3">Cysteine hydrolase</fullName>
    </submittedName>
</protein>
<dbReference type="SUPFAM" id="SSF52499">
    <property type="entry name" value="Isochorismatase-like hydrolases"/>
    <property type="match status" value="1"/>
</dbReference>
<evidence type="ECO:0000259" key="2">
    <source>
        <dbReference type="Pfam" id="PF00857"/>
    </source>
</evidence>
<dbReference type="PANTHER" id="PTHR43540">
    <property type="entry name" value="PEROXYUREIDOACRYLATE/UREIDOACRYLATE AMIDOHYDROLASE-RELATED"/>
    <property type="match status" value="1"/>
</dbReference>
<evidence type="ECO:0000256" key="1">
    <source>
        <dbReference type="ARBA" id="ARBA00022801"/>
    </source>
</evidence>
<organism evidence="3 4">
    <name type="scientific">Drouetiella hepatica Uher 2000/2452</name>
    <dbReference type="NCBI Taxonomy" id="904376"/>
    <lineage>
        <taxon>Bacteria</taxon>
        <taxon>Bacillati</taxon>
        <taxon>Cyanobacteriota</taxon>
        <taxon>Cyanophyceae</taxon>
        <taxon>Oculatellales</taxon>
        <taxon>Oculatellaceae</taxon>
        <taxon>Drouetiella</taxon>
    </lineage>
</organism>
<dbReference type="InterPro" id="IPR000868">
    <property type="entry name" value="Isochorismatase-like_dom"/>
</dbReference>
<proteinExistence type="predicted"/>
<dbReference type="InterPro" id="IPR050272">
    <property type="entry name" value="Isochorismatase-like_hydrls"/>
</dbReference>
<evidence type="ECO:0000313" key="4">
    <source>
        <dbReference type="Proteomes" id="UP000757435"/>
    </source>
</evidence>
<reference evidence="3" key="2">
    <citation type="journal article" date="2022" name="Microbiol. Resour. Announc.">
        <title>Metagenome Sequencing to Explore Phylogenomics of Terrestrial Cyanobacteria.</title>
        <authorList>
            <person name="Ward R.D."/>
            <person name="Stajich J.E."/>
            <person name="Johansen J.R."/>
            <person name="Huntemann M."/>
            <person name="Clum A."/>
            <person name="Foster B."/>
            <person name="Foster B."/>
            <person name="Roux S."/>
            <person name="Palaniappan K."/>
            <person name="Varghese N."/>
            <person name="Mukherjee S."/>
            <person name="Reddy T.B.K."/>
            <person name="Daum C."/>
            <person name="Copeland A."/>
            <person name="Chen I.A."/>
            <person name="Ivanova N.N."/>
            <person name="Kyrpides N.C."/>
            <person name="Shapiro N."/>
            <person name="Eloe-Fadrosh E.A."/>
            <person name="Pietrasiak N."/>
        </authorList>
    </citation>
    <scope>NUCLEOTIDE SEQUENCE</scope>
    <source>
        <strain evidence="3">UHER 2000/2452</strain>
    </source>
</reference>
<dbReference type="Pfam" id="PF00857">
    <property type="entry name" value="Isochorismatase"/>
    <property type="match status" value="1"/>
</dbReference>
<evidence type="ECO:0000313" key="3">
    <source>
        <dbReference type="EMBL" id="MBW4659246.1"/>
    </source>
</evidence>
<sequence length="184" mass="20307">MKRALLVIDVQNEYFTGQLPVTYPPDSLKNILSAMQMASNQDIPIIVVQHTESEPTSPIFNKSSPAWELYPEIAKQPHNLLIEKTLPGSFTGTELESWLREQAIDTVVIAGYMTQMCCDTTARQAAHLGFSVEFLSDSTGTLAFENEAGSATAEELHRSTLVSQQSFFSKVMSTSDWIDSLSVA</sequence>
<gene>
    <name evidence="3" type="ORF">KME15_11265</name>
</gene>
<dbReference type="EMBL" id="JAHHHD010000010">
    <property type="protein sequence ID" value="MBW4659246.1"/>
    <property type="molecule type" value="Genomic_DNA"/>
</dbReference>
<dbReference type="PANTHER" id="PTHR43540:SF6">
    <property type="entry name" value="ISOCHORISMATASE-LIKE DOMAIN-CONTAINING PROTEIN"/>
    <property type="match status" value="1"/>
</dbReference>
<dbReference type="InterPro" id="IPR036380">
    <property type="entry name" value="Isochorismatase-like_sf"/>
</dbReference>
<feature type="domain" description="Isochorismatase-like" evidence="2">
    <location>
        <begin position="4"/>
        <end position="148"/>
    </location>
</feature>
<accession>A0A951QAM8</accession>
<dbReference type="CDD" id="cd01014">
    <property type="entry name" value="nicotinamidase_related"/>
    <property type="match status" value="1"/>
</dbReference>
<dbReference type="Gene3D" id="3.40.50.850">
    <property type="entry name" value="Isochorismatase-like"/>
    <property type="match status" value="1"/>
</dbReference>
<dbReference type="AlphaFoldDB" id="A0A951QAM8"/>
<reference evidence="3" key="1">
    <citation type="submission" date="2021-05" db="EMBL/GenBank/DDBJ databases">
        <authorList>
            <person name="Pietrasiak N."/>
            <person name="Ward R."/>
            <person name="Stajich J.E."/>
            <person name="Kurbessoian T."/>
        </authorList>
    </citation>
    <scope>NUCLEOTIDE SEQUENCE</scope>
    <source>
        <strain evidence="3">UHER 2000/2452</strain>
    </source>
</reference>
<keyword evidence="1 3" id="KW-0378">Hydrolase</keyword>
<dbReference type="GO" id="GO:0016787">
    <property type="term" value="F:hydrolase activity"/>
    <property type="evidence" value="ECO:0007669"/>
    <property type="project" value="UniProtKB-KW"/>
</dbReference>
<dbReference type="Proteomes" id="UP000757435">
    <property type="component" value="Unassembled WGS sequence"/>
</dbReference>